<evidence type="ECO:0000313" key="3">
    <source>
        <dbReference type="WBParaSite" id="EVEC_0000279901-mRNA-1"/>
    </source>
</evidence>
<sequence length="201" mass="22341">MNHLTENGGTVAIKNSHSLSSSFDLVLNCDFSLCSVPKRCTMSDFCCNEQNFCLFCKGDKIVEVIAGLCLDLDFQARIKIKLKHDGTKTASRAQGTIYSTYFFSCAKRAPLTPINKEETQVALSDVHIIPVTVHFYFQVEIHLHEKTCVRGKFIVMKADSSHFAVDMLQTPIGVVNHAIIRVSDTITLKANLNGPTNERSL</sequence>
<dbReference type="Proteomes" id="UP000274131">
    <property type="component" value="Unassembled WGS sequence"/>
</dbReference>
<organism evidence="3">
    <name type="scientific">Enterobius vermicularis</name>
    <name type="common">Human pinworm</name>
    <dbReference type="NCBI Taxonomy" id="51028"/>
    <lineage>
        <taxon>Eukaryota</taxon>
        <taxon>Metazoa</taxon>
        <taxon>Ecdysozoa</taxon>
        <taxon>Nematoda</taxon>
        <taxon>Chromadorea</taxon>
        <taxon>Rhabditida</taxon>
        <taxon>Spirurina</taxon>
        <taxon>Oxyuridomorpha</taxon>
        <taxon>Oxyuroidea</taxon>
        <taxon>Oxyuridae</taxon>
        <taxon>Enterobius</taxon>
    </lineage>
</organism>
<dbReference type="GO" id="GO:0000387">
    <property type="term" value="P:spliceosomal snRNP assembly"/>
    <property type="evidence" value="ECO:0007669"/>
    <property type="project" value="TreeGrafter"/>
</dbReference>
<protein>
    <submittedName>
        <fullName evidence="3">DUF4773 domain-containing protein</fullName>
    </submittedName>
</protein>
<dbReference type="PANTHER" id="PTHR14679">
    <property type="entry name" value="GEM-ASSOCIATED PROTEIN 7"/>
    <property type="match status" value="1"/>
</dbReference>
<evidence type="ECO:0000313" key="1">
    <source>
        <dbReference type="EMBL" id="VDD87364.1"/>
    </source>
</evidence>
<proteinExistence type="predicted"/>
<dbReference type="AlphaFoldDB" id="A0A0N4UYX6"/>
<dbReference type="WBParaSite" id="EVEC_0000279901-mRNA-1">
    <property type="protein sequence ID" value="EVEC_0000279901-mRNA-1"/>
    <property type="gene ID" value="EVEC_0000279901"/>
</dbReference>
<dbReference type="OrthoDB" id="70763at2759"/>
<dbReference type="EMBL" id="UXUI01007392">
    <property type="protein sequence ID" value="VDD87364.1"/>
    <property type="molecule type" value="Genomic_DNA"/>
</dbReference>
<accession>A0A0N4UYX6</accession>
<dbReference type="Pfam" id="PF11095">
    <property type="entry name" value="Gemin7"/>
    <property type="match status" value="1"/>
</dbReference>
<gene>
    <name evidence="1" type="ORF">EVEC_LOCUS2507</name>
</gene>
<name>A0A0N4UYX6_ENTVE</name>
<dbReference type="InterPro" id="IPR020338">
    <property type="entry name" value="SMN_gemin7"/>
</dbReference>
<keyword evidence="2" id="KW-1185">Reference proteome</keyword>
<dbReference type="GO" id="GO:0034719">
    <property type="term" value="C:SMN-Sm protein complex"/>
    <property type="evidence" value="ECO:0007669"/>
    <property type="project" value="InterPro"/>
</dbReference>
<reference evidence="1 2" key="2">
    <citation type="submission" date="2018-10" db="EMBL/GenBank/DDBJ databases">
        <authorList>
            <consortium name="Pathogen Informatics"/>
        </authorList>
    </citation>
    <scope>NUCLEOTIDE SEQUENCE [LARGE SCALE GENOMIC DNA]</scope>
</reference>
<evidence type="ECO:0000313" key="2">
    <source>
        <dbReference type="Proteomes" id="UP000274131"/>
    </source>
</evidence>
<dbReference type="Gene3D" id="2.30.30.100">
    <property type="match status" value="1"/>
</dbReference>
<dbReference type="PANTHER" id="PTHR14679:SF1">
    <property type="entry name" value="GEM-ASSOCIATED PROTEIN 7"/>
    <property type="match status" value="1"/>
</dbReference>
<reference evidence="3" key="1">
    <citation type="submission" date="2017-02" db="UniProtKB">
        <authorList>
            <consortium name="WormBaseParasite"/>
        </authorList>
    </citation>
    <scope>IDENTIFICATION</scope>
</reference>